<keyword evidence="5" id="KW-0472">Membrane</keyword>
<comment type="subcellular location">
    <subcellularLocation>
        <location evidence="1">Membrane</location>
        <topology evidence="1">Single-pass membrane protein</topology>
    </subcellularLocation>
</comment>
<evidence type="ECO:0000256" key="6">
    <source>
        <dbReference type="ARBA" id="ARBA00023157"/>
    </source>
</evidence>
<evidence type="ECO:0000256" key="4">
    <source>
        <dbReference type="ARBA" id="ARBA00022989"/>
    </source>
</evidence>
<dbReference type="CDD" id="cd00112">
    <property type="entry name" value="LDLa"/>
    <property type="match status" value="2"/>
</dbReference>
<keyword evidence="2" id="KW-0812">Transmembrane</keyword>
<evidence type="ECO:0000259" key="10">
    <source>
        <dbReference type="PROSITE" id="PS50026"/>
    </source>
</evidence>
<dbReference type="Proteomes" id="UP000663828">
    <property type="component" value="Unassembled WGS sequence"/>
</dbReference>
<dbReference type="PANTHER" id="PTHR24270">
    <property type="entry name" value="LOW-DENSITY LIPOPROTEIN RECEPTOR-RELATED"/>
    <property type="match status" value="1"/>
</dbReference>
<dbReference type="GO" id="GO:0016192">
    <property type="term" value="P:vesicle-mediated transport"/>
    <property type="evidence" value="ECO:0007669"/>
    <property type="project" value="UniProtKB-ARBA"/>
</dbReference>
<dbReference type="InterPro" id="IPR002172">
    <property type="entry name" value="LDrepeatLR_classA_rpt"/>
</dbReference>
<feature type="domain" description="EGF-like" evidence="10">
    <location>
        <begin position="1150"/>
        <end position="1192"/>
    </location>
</feature>
<feature type="disulfide bond" evidence="8">
    <location>
        <begin position="235"/>
        <end position="253"/>
    </location>
</feature>
<gene>
    <name evidence="11" type="ORF">XAT740_LOCUS47930</name>
</gene>
<evidence type="ECO:0000256" key="9">
    <source>
        <dbReference type="SAM" id="SignalP"/>
    </source>
</evidence>
<evidence type="ECO:0000256" key="1">
    <source>
        <dbReference type="ARBA" id="ARBA00004167"/>
    </source>
</evidence>
<sequence length="1398" mass="164344">MFGSHRTIFCHLLFSLLYLFCHCYVILHNTENAPKILYHDCIYYTERLADDSSEGVKYCIQWNEEGPLNRSFNEFCYNDGIFQSFEELLSLNISPSDVLQWSSSIEQLDRYSKYLFNKSFDIAEKFLCNCTRPSTFGKFCEYEFFSPNITSFDYAIDTQFYLIFRDNRPPTRKINIGSQLHNNRPCYTRIGCDSQLTCLDWRHICDGKQQCIGGIDENFCEYLEFNECEDNEYRCANGMCIPEEYWLDGDYDCMDWTDESDSLVDLYSNCHSSASYVCDEHTCPFNHWSCGDGQCIPDDTDRNQGTRQTFSTFCQNLRDINYMCESATRDSMSWWTIDGGYCLPFRLSYKKSGLDTTYSKDKCSFYVKCALSHSLDTDCCQSMEECRKKINTECNRTDTIQYPFKGFLLSPYVAMEYDRRHDWTNQKPDFLVYFGQFRCIGYQIKVNNQIVVPLNHAIGLYTYWRTESRLCNTTMFKNITRIYSNSYDKNCWNNSKTFNNHPYQVSFLCGSRCISKYRIRDGIIDCSPLEELPSMNNSCPRIQRHRLQCSPSELSCLLPAVLGKDIGLCTNNRDQYYQSSIHQYFETPVCDKRTDFGCHYIRNYIQSSSLSDMNETKVDMIHPTSDYVGKILPFRYYCDSFFNQIPADDELSDLCKHWICRQNEYQCLSGQCIQLNWTCDGEWDCIDGSDEERIFSFDNFTEHNSKLLTLLQAKEQCSRRYRLDNTPFSNLCDITNEYPCFRNNVNDPFNLTSYHPCINFTQIGDGIQDCLANFDERNRIQCPNKDMLGYRFQLENKDCVEYRDLCIKPYEWIPGKDISYDSICFYRRQSFQNGTMSNCKAENDVMCLNDTCIKNARCDGKIYCLFGEDEYRCVHSVSRLLYRVHKYDQQRLLSSEQWKYPFEDKKKEEISNQIIYTMNFKNNNRLINSAFDIIRQALPLGEITLDHFLPFICNRGLAVKGYSEETVCFCPPSYYGSQCEFHSDRITVATHLNLTEYNYSPSVETLKVLVLFLRTYRIMDFYEFYVNPNTQTNENYIKQGIYFIYPGRYKDLHKLYYSGVPRYHVQFEVYNLYFNETIELIQVWQYPIHFDFLPVFRLAKILHLNSSRNFSCSSNPCGRNGICYITSNPTQVGYICSCKSGYYGQYCEYDEDKCTNYCSSKSICKIKFNGFINQYRVPFCFCPTSTFGPTCHLKYNICQINPCLNQGTCLLNNDLSNLMKYTCLCNANSTGDHCQYSNGEISLQLIISSNLTLNKSNIMATTFFFNNYEQKTLEFIISEQEIFDHLPNEISLKFNHYHIPSVGILRIYDFNFISQSKYFILYIDSNRTSLNTTVYLSLENHCPFVEILINKSSAINPFLYHEICQSNENQNRTLRCFYEKNYLCICELKLEYAECFIH</sequence>
<dbReference type="PRINTS" id="PR00261">
    <property type="entry name" value="LDLRECEPTOR"/>
</dbReference>
<evidence type="ECO:0000313" key="11">
    <source>
        <dbReference type="EMBL" id="CAF1602990.1"/>
    </source>
</evidence>
<feature type="disulfide bond" evidence="7">
    <location>
        <begin position="1225"/>
        <end position="1234"/>
    </location>
</feature>
<feature type="disulfide bond" evidence="8">
    <location>
        <begin position="228"/>
        <end position="240"/>
    </location>
</feature>
<keyword evidence="9" id="KW-0732">Signal</keyword>
<dbReference type="Gene3D" id="2.10.25.10">
    <property type="entry name" value="Laminin"/>
    <property type="match status" value="2"/>
</dbReference>
<feature type="disulfide bond" evidence="7">
    <location>
        <begin position="1182"/>
        <end position="1191"/>
    </location>
</feature>
<dbReference type="SUPFAM" id="SSF57424">
    <property type="entry name" value="LDL receptor-like module"/>
    <property type="match status" value="2"/>
</dbReference>
<dbReference type="EMBL" id="CAJNOR010006760">
    <property type="protein sequence ID" value="CAF1602990.1"/>
    <property type="molecule type" value="Genomic_DNA"/>
</dbReference>
<evidence type="ECO:0000256" key="8">
    <source>
        <dbReference type="PROSITE-ProRule" id="PRU00124"/>
    </source>
</evidence>
<keyword evidence="6 7" id="KW-1015">Disulfide bond</keyword>
<feature type="chain" id="PRO_5032506747" description="EGF-like domain-containing protein" evidence="9">
    <location>
        <begin position="24"/>
        <end position="1398"/>
    </location>
</feature>
<keyword evidence="12" id="KW-1185">Reference proteome</keyword>
<reference evidence="11" key="1">
    <citation type="submission" date="2021-02" db="EMBL/GenBank/DDBJ databases">
        <authorList>
            <person name="Nowell W R."/>
        </authorList>
    </citation>
    <scope>NUCLEOTIDE SEQUENCE</scope>
</reference>
<dbReference type="Pfam" id="PF00057">
    <property type="entry name" value="Ldl_recept_a"/>
    <property type="match status" value="2"/>
</dbReference>
<feature type="non-terminal residue" evidence="11">
    <location>
        <position position="1398"/>
    </location>
</feature>
<evidence type="ECO:0000256" key="5">
    <source>
        <dbReference type="ARBA" id="ARBA00023136"/>
    </source>
</evidence>
<dbReference type="SMART" id="SM00192">
    <property type="entry name" value="LDLa"/>
    <property type="match status" value="5"/>
</dbReference>
<feature type="disulfide bond" evidence="8">
    <location>
        <begin position="660"/>
        <end position="672"/>
    </location>
</feature>
<feature type="disulfide bond" evidence="8">
    <location>
        <begin position="186"/>
        <end position="198"/>
    </location>
</feature>
<feature type="disulfide bond" evidence="8">
    <location>
        <begin position="667"/>
        <end position="685"/>
    </location>
</feature>
<name>A0A816B1N3_ADIRI</name>
<dbReference type="InterPro" id="IPR036055">
    <property type="entry name" value="LDL_receptor-like_sf"/>
</dbReference>
<feature type="disulfide bond" evidence="7">
    <location>
        <begin position="1154"/>
        <end position="1164"/>
    </location>
</feature>
<dbReference type="GO" id="GO:0005886">
    <property type="term" value="C:plasma membrane"/>
    <property type="evidence" value="ECO:0007669"/>
    <property type="project" value="TreeGrafter"/>
</dbReference>
<dbReference type="InterPro" id="IPR000742">
    <property type="entry name" value="EGF"/>
</dbReference>
<dbReference type="PROSITE" id="PS50026">
    <property type="entry name" value="EGF_3"/>
    <property type="match status" value="3"/>
</dbReference>
<keyword evidence="7" id="KW-0245">EGF-like domain</keyword>
<feature type="domain" description="EGF-like" evidence="10">
    <location>
        <begin position="1194"/>
        <end position="1235"/>
    </location>
</feature>
<evidence type="ECO:0000313" key="12">
    <source>
        <dbReference type="Proteomes" id="UP000663828"/>
    </source>
</evidence>
<dbReference type="InterPro" id="IPR050685">
    <property type="entry name" value="LDLR"/>
</dbReference>
<comment type="caution">
    <text evidence="11">The sequence shown here is derived from an EMBL/GenBank/DDBJ whole genome shotgun (WGS) entry which is preliminary data.</text>
</comment>
<feature type="signal peptide" evidence="9">
    <location>
        <begin position="1"/>
        <end position="23"/>
    </location>
</feature>
<protein>
    <recommendedName>
        <fullName evidence="10">EGF-like domain-containing protein</fullName>
    </recommendedName>
</protein>
<dbReference type="PROSITE" id="PS50068">
    <property type="entry name" value="LDLRA_2"/>
    <property type="match status" value="3"/>
</dbReference>
<dbReference type="CDD" id="cd00054">
    <property type="entry name" value="EGF_CA"/>
    <property type="match status" value="1"/>
</dbReference>
<feature type="disulfide bond" evidence="8">
    <location>
        <begin position="205"/>
        <end position="220"/>
    </location>
</feature>
<comment type="caution">
    <text evidence="7">Lacks conserved residue(s) required for the propagation of feature annotation.</text>
</comment>
<evidence type="ECO:0000256" key="7">
    <source>
        <dbReference type="PROSITE-ProRule" id="PRU00076"/>
    </source>
</evidence>
<feature type="disulfide bond" evidence="7">
    <location>
        <begin position="1138"/>
        <end position="1147"/>
    </location>
</feature>
<accession>A0A816B1N3</accession>
<evidence type="ECO:0000256" key="2">
    <source>
        <dbReference type="ARBA" id="ARBA00022692"/>
    </source>
</evidence>
<keyword evidence="4" id="KW-1133">Transmembrane helix</keyword>
<feature type="domain" description="EGF-like" evidence="10">
    <location>
        <begin position="1108"/>
        <end position="1148"/>
    </location>
</feature>
<dbReference type="PROSITE" id="PS00022">
    <property type="entry name" value="EGF_1"/>
    <property type="match status" value="3"/>
</dbReference>
<dbReference type="SMART" id="SM00181">
    <property type="entry name" value="EGF"/>
    <property type="match status" value="4"/>
</dbReference>
<evidence type="ECO:0000256" key="3">
    <source>
        <dbReference type="ARBA" id="ARBA00022737"/>
    </source>
</evidence>
<dbReference type="PROSITE" id="PS01186">
    <property type="entry name" value="EGF_2"/>
    <property type="match status" value="1"/>
</dbReference>
<proteinExistence type="predicted"/>
<dbReference type="SUPFAM" id="SSF57196">
    <property type="entry name" value="EGF/Laminin"/>
    <property type="match status" value="2"/>
</dbReference>
<organism evidence="11 12">
    <name type="scientific">Adineta ricciae</name>
    <name type="common">Rotifer</name>
    <dbReference type="NCBI Taxonomy" id="249248"/>
    <lineage>
        <taxon>Eukaryota</taxon>
        <taxon>Metazoa</taxon>
        <taxon>Spiralia</taxon>
        <taxon>Gnathifera</taxon>
        <taxon>Rotifera</taxon>
        <taxon>Eurotatoria</taxon>
        <taxon>Bdelloidea</taxon>
        <taxon>Adinetida</taxon>
        <taxon>Adinetidae</taxon>
        <taxon>Adineta</taxon>
    </lineage>
</organism>
<keyword evidence="3" id="KW-0677">Repeat</keyword>
<dbReference type="Gene3D" id="4.10.400.10">
    <property type="entry name" value="Low-density Lipoprotein Receptor"/>
    <property type="match status" value="2"/>
</dbReference>